<dbReference type="InterPro" id="IPR024079">
    <property type="entry name" value="MetalloPept_cat_dom_sf"/>
</dbReference>
<sequence length="470" mass="54594">MLITLKWSAFKFISWIYYKNVEDVLGKILDFEIELGRARLSKEQQLNLFFDTVEMTLSDLRNSYPFFDWQEYINYHRGSPVNSSTTIIISNISYMKKLQYLLNSTETKTIANYVMWKHIYSNSESAKLALNYNYLGFIIDKVPIAVGEIFVQYYNLSKLTNAQNTLLEISLDIKEKFIELIKEADWMDDETKKKNTEKLELSKNIIGCLNEFTNNSVVDKYYENLELFDDENVFSSIEKINLFQRKYTLTYNNENIWPLIGSIMIGTSAAFVPYFNSIMIPYTVLKSDFFDFEQPNYINYAVWGSIMGHEINHGFDITGKSFDASGRLNDFWTAHSTKNFHNKSKCIIEQYENYTVSEFGLKLNGRITQGENVADMGGLKAAYRAHEETVNMDKRLPGLVYTPKQLFWISYANLWCNKTTLEDIQSNIDDEHAPIKFRIVGPLSNMPEFAKDFNCPSGSSMNPDKKCSVW</sequence>
<protein>
    <submittedName>
        <fullName evidence="11">Uncharacterized protein</fullName>
    </submittedName>
</protein>
<comment type="similarity">
    <text evidence="3">Belongs to the peptidase M13 family.</text>
</comment>
<reference evidence="11 12" key="1">
    <citation type="submission" date="2020-08" db="EMBL/GenBank/DDBJ databases">
        <title>Aphidius gifuensis genome sequencing and assembly.</title>
        <authorList>
            <person name="Du Z."/>
        </authorList>
    </citation>
    <scope>NUCLEOTIDE SEQUENCE [LARGE SCALE GENOMIC DNA]</scope>
    <source>
        <strain evidence="11">YNYX2018</strain>
        <tissue evidence="11">Adults</tissue>
    </source>
</reference>
<dbReference type="CDD" id="cd08662">
    <property type="entry name" value="M13"/>
    <property type="match status" value="1"/>
</dbReference>
<evidence type="ECO:0000256" key="3">
    <source>
        <dbReference type="ARBA" id="ARBA00007357"/>
    </source>
</evidence>
<dbReference type="PRINTS" id="PR00786">
    <property type="entry name" value="NEPRILYSIN"/>
</dbReference>
<evidence type="ECO:0000256" key="8">
    <source>
        <dbReference type="ARBA" id="ARBA00023049"/>
    </source>
</evidence>
<feature type="domain" description="Peptidase M13 C-terminal" evidence="9">
    <location>
        <begin position="271"/>
        <end position="469"/>
    </location>
</feature>
<keyword evidence="5" id="KW-0479">Metal-binding</keyword>
<dbReference type="PANTHER" id="PTHR11733">
    <property type="entry name" value="ZINC METALLOPROTEASE FAMILY M13 NEPRILYSIN-RELATED"/>
    <property type="match status" value="1"/>
</dbReference>
<dbReference type="GO" id="GO:0005886">
    <property type="term" value="C:plasma membrane"/>
    <property type="evidence" value="ECO:0007669"/>
    <property type="project" value="UniProtKB-SubCell"/>
</dbReference>
<dbReference type="GO" id="GO:0046872">
    <property type="term" value="F:metal ion binding"/>
    <property type="evidence" value="ECO:0007669"/>
    <property type="project" value="UniProtKB-KW"/>
</dbReference>
<evidence type="ECO:0000259" key="10">
    <source>
        <dbReference type="Pfam" id="PF05649"/>
    </source>
</evidence>
<gene>
    <name evidence="11" type="ORF">HCN44_000240</name>
</gene>
<evidence type="ECO:0000256" key="5">
    <source>
        <dbReference type="ARBA" id="ARBA00022723"/>
    </source>
</evidence>
<evidence type="ECO:0000313" key="12">
    <source>
        <dbReference type="Proteomes" id="UP000639338"/>
    </source>
</evidence>
<accession>A0A834XNL5</accession>
<keyword evidence="7" id="KW-0862">Zinc</keyword>
<dbReference type="GO" id="GO:0004222">
    <property type="term" value="F:metalloendopeptidase activity"/>
    <property type="evidence" value="ECO:0007669"/>
    <property type="project" value="InterPro"/>
</dbReference>
<keyword evidence="12" id="KW-1185">Reference proteome</keyword>
<keyword evidence="8" id="KW-0482">Metalloprotease</keyword>
<dbReference type="AlphaFoldDB" id="A0A834XNL5"/>
<comment type="subcellular location">
    <subcellularLocation>
        <location evidence="2">Cell membrane</location>
        <topology evidence="2">Single-pass type II membrane protein</topology>
    </subcellularLocation>
</comment>
<name>A0A834XNL5_APHGI</name>
<evidence type="ECO:0000259" key="9">
    <source>
        <dbReference type="Pfam" id="PF01431"/>
    </source>
</evidence>
<evidence type="ECO:0000256" key="2">
    <source>
        <dbReference type="ARBA" id="ARBA00004401"/>
    </source>
</evidence>
<comment type="cofactor">
    <cofactor evidence="1">
        <name>Zn(2+)</name>
        <dbReference type="ChEBI" id="CHEBI:29105"/>
    </cofactor>
</comment>
<dbReference type="Pfam" id="PF01431">
    <property type="entry name" value="Peptidase_M13"/>
    <property type="match status" value="1"/>
</dbReference>
<proteinExistence type="inferred from homology"/>
<dbReference type="InterPro" id="IPR018497">
    <property type="entry name" value="Peptidase_M13_C"/>
</dbReference>
<dbReference type="Gene3D" id="3.40.390.10">
    <property type="entry name" value="Collagenase (Catalytic Domain)"/>
    <property type="match status" value="1"/>
</dbReference>
<dbReference type="Proteomes" id="UP000639338">
    <property type="component" value="Unassembled WGS sequence"/>
</dbReference>
<dbReference type="PANTHER" id="PTHR11733:SF224">
    <property type="entry name" value="NEPRILYSIN-2"/>
    <property type="match status" value="1"/>
</dbReference>
<dbReference type="PROSITE" id="PS51885">
    <property type="entry name" value="NEPRILYSIN"/>
    <property type="match status" value="1"/>
</dbReference>
<evidence type="ECO:0000256" key="1">
    <source>
        <dbReference type="ARBA" id="ARBA00001947"/>
    </source>
</evidence>
<dbReference type="GO" id="GO:0016485">
    <property type="term" value="P:protein processing"/>
    <property type="evidence" value="ECO:0007669"/>
    <property type="project" value="TreeGrafter"/>
</dbReference>
<keyword evidence="6" id="KW-0378">Hydrolase</keyword>
<dbReference type="OrthoDB" id="6475849at2759"/>
<dbReference type="InterPro" id="IPR008753">
    <property type="entry name" value="Peptidase_M13_N"/>
</dbReference>
<dbReference type="EMBL" id="JACMRX010000004">
    <property type="protein sequence ID" value="KAF7990435.1"/>
    <property type="molecule type" value="Genomic_DNA"/>
</dbReference>
<dbReference type="Pfam" id="PF05649">
    <property type="entry name" value="Peptidase_M13_N"/>
    <property type="match status" value="1"/>
</dbReference>
<organism evidence="11 12">
    <name type="scientific">Aphidius gifuensis</name>
    <name type="common">Parasitoid wasp</name>
    <dbReference type="NCBI Taxonomy" id="684658"/>
    <lineage>
        <taxon>Eukaryota</taxon>
        <taxon>Metazoa</taxon>
        <taxon>Ecdysozoa</taxon>
        <taxon>Arthropoda</taxon>
        <taxon>Hexapoda</taxon>
        <taxon>Insecta</taxon>
        <taxon>Pterygota</taxon>
        <taxon>Neoptera</taxon>
        <taxon>Endopterygota</taxon>
        <taxon>Hymenoptera</taxon>
        <taxon>Apocrita</taxon>
        <taxon>Ichneumonoidea</taxon>
        <taxon>Braconidae</taxon>
        <taxon>Aphidiinae</taxon>
        <taxon>Aphidius</taxon>
    </lineage>
</organism>
<evidence type="ECO:0000313" key="11">
    <source>
        <dbReference type="EMBL" id="KAF7990435.1"/>
    </source>
</evidence>
<comment type="caution">
    <text evidence="11">The sequence shown here is derived from an EMBL/GenBank/DDBJ whole genome shotgun (WGS) entry which is preliminary data.</text>
</comment>
<evidence type="ECO:0000256" key="7">
    <source>
        <dbReference type="ARBA" id="ARBA00022833"/>
    </source>
</evidence>
<dbReference type="SUPFAM" id="SSF55486">
    <property type="entry name" value="Metalloproteases ('zincins'), catalytic domain"/>
    <property type="match status" value="1"/>
</dbReference>
<dbReference type="InterPro" id="IPR000718">
    <property type="entry name" value="Peptidase_M13"/>
</dbReference>
<evidence type="ECO:0000256" key="6">
    <source>
        <dbReference type="ARBA" id="ARBA00022801"/>
    </source>
</evidence>
<feature type="domain" description="Peptidase M13 N-terminal" evidence="10">
    <location>
        <begin position="22"/>
        <end position="207"/>
    </location>
</feature>
<keyword evidence="4" id="KW-0645">Protease</keyword>
<evidence type="ECO:0000256" key="4">
    <source>
        <dbReference type="ARBA" id="ARBA00022670"/>
    </source>
</evidence>